<evidence type="ECO:0000256" key="5">
    <source>
        <dbReference type="ARBA" id="ARBA00022884"/>
    </source>
</evidence>
<dbReference type="InterPro" id="IPR000100">
    <property type="entry name" value="RNase_P"/>
</dbReference>
<organism evidence="8 9">
    <name type="scientific">Candidatus Uhrbacteria bacterium GW2011_GWD2_52_7</name>
    <dbReference type="NCBI Taxonomy" id="1618989"/>
    <lineage>
        <taxon>Bacteria</taxon>
        <taxon>Candidatus Uhriibacteriota</taxon>
    </lineage>
</organism>
<keyword evidence="3 6" id="KW-0255">Endonuclease</keyword>
<comment type="function">
    <text evidence="6">RNaseP catalyzes the removal of the 5'-leader sequence from pre-tRNA to produce the mature 5'-terminus. It can also cleave other RNA substrates such as 4.5S RNA. The protein component plays an auxiliary but essential role in vivo by binding to the 5'-leader sequence and broadening the substrate specificity of the ribozyme.</text>
</comment>
<dbReference type="PANTHER" id="PTHR33992:SF1">
    <property type="entry name" value="RIBONUCLEASE P PROTEIN COMPONENT"/>
    <property type="match status" value="1"/>
</dbReference>
<evidence type="ECO:0000256" key="2">
    <source>
        <dbReference type="ARBA" id="ARBA00022722"/>
    </source>
</evidence>
<dbReference type="GO" id="GO:0000049">
    <property type="term" value="F:tRNA binding"/>
    <property type="evidence" value="ECO:0007669"/>
    <property type="project" value="UniProtKB-UniRule"/>
</dbReference>
<evidence type="ECO:0000256" key="1">
    <source>
        <dbReference type="ARBA" id="ARBA00022694"/>
    </source>
</evidence>
<keyword evidence="2 6" id="KW-0540">Nuclease</keyword>
<evidence type="ECO:0000256" key="6">
    <source>
        <dbReference type="HAMAP-Rule" id="MF_00227"/>
    </source>
</evidence>
<dbReference type="Pfam" id="PF00825">
    <property type="entry name" value="Ribonuclease_P"/>
    <property type="match status" value="1"/>
</dbReference>
<sequence length="112" mass="12604">MLPPLHRLRLDNDIKRVLKSKSGAFDPVCGIKLTKNNLAVSRFAIVVSNKVSKSAVQRNALRRQYRDIIHRSLAQIAPGFDVILLVSKPAIVSDYAEKEVKLRSAMKRARLL</sequence>
<protein>
    <recommendedName>
        <fullName evidence="6 7">Ribonuclease P protein component</fullName>
        <shortName evidence="6">RNase P protein</shortName>
        <shortName evidence="6">RNaseP protein</shortName>
        <ecNumber evidence="6 7">3.1.26.5</ecNumber>
    </recommendedName>
    <alternativeName>
        <fullName evidence="6">Protein C5</fullName>
    </alternativeName>
</protein>
<evidence type="ECO:0000256" key="4">
    <source>
        <dbReference type="ARBA" id="ARBA00022801"/>
    </source>
</evidence>
<dbReference type="GO" id="GO:0001682">
    <property type="term" value="P:tRNA 5'-leader removal"/>
    <property type="evidence" value="ECO:0007669"/>
    <property type="project" value="UniProtKB-UniRule"/>
</dbReference>
<proteinExistence type="inferred from homology"/>
<dbReference type="PANTHER" id="PTHR33992">
    <property type="entry name" value="RIBONUCLEASE P PROTEIN COMPONENT"/>
    <property type="match status" value="1"/>
</dbReference>
<dbReference type="AlphaFoldDB" id="A0A0G1XC86"/>
<keyword evidence="5 6" id="KW-0694">RNA-binding</keyword>
<dbReference type="GO" id="GO:0030677">
    <property type="term" value="C:ribonuclease P complex"/>
    <property type="evidence" value="ECO:0007669"/>
    <property type="project" value="TreeGrafter"/>
</dbReference>
<evidence type="ECO:0000313" key="9">
    <source>
        <dbReference type="Proteomes" id="UP000034846"/>
    </source>
</evidence>
<accession>A0A0G1XC86</accession>
<reference evidence="8 9" key="1">
    <citation type="journal article" date="2015" name="Nature">
        <title>rRNA introns, odd ribosomes, and small enigmatic genomes across a large radiation of phyla.</title>
        <authorList>
            <person name="Brown C.T."/>
            <person name="Hug L.A."/>
            <person name="Thomas B.C."/>
            <person name="Sharon I."/>
            <person name="Castelle C.J."/>
            <person name="Singh A."/>
            <person name="Wilkins M.J."/>
            <person name="Williams K.H."/>
            <person name="Banfield J.F."/>
        </authorList>
    </citation>
    <scope>NUCLEOTIDE SEQUENCE [LARGE SCALE GENOMIC DNA]</scope>
</reference>
<comment type="subunit">
    <text evidence="6">Consists of a catalytic RNA component (M1 or rnpB) and a protein subunit.</text>
</comment>
<dbReference type="GO" id="GO:0004526">
    <property type="term" value="F:ribonuclease P activity"/>
    <property type="evidence" value="ECO:0007669"/>
    <property type="project" value="UniProtKB-UniRule"/>
</dbReference>
<evidence type="ECO:0000256" key="7">
    <source>
        <dbReference type="NCBIfam" id="TIGR00188"/>
    </source>
</evidence>
<dbReference type="InterPro" id="IPR020568">
    <property type="entry name" value="Ribosomal_Su5_D2-typ_SF"/>
</dbReference>
<name>A0A0G1XC86_9BACT</name>
<dbReference type="SUPFAM" id="SSF54211">
    <property type="entry name" value="Ribosomal protein S5 domain 2-like"/>
    <property type="match status" value="1"/>
</dbReference>
<comment type="caution">
    <text evidence="8">The sequence shown here is derived from an EMBL/GenBank/DDBJ whole genome shotgun (WGS) entry which is preliminary data.</text>
</comment>
<evidence type="ECO:0000256" key="3">
    <source>
        <dbReference type="ARBA" id="ARBA00022759"/>
    </source>
</evidence>
<dbReference type="EC" id="3.1.26.5" evidence="6 7"/>
<dbReference type="NCBIfam" id="TIGR00188">
    <property type="entry name" value="rnpA"/>
    <property type="match status" value="1"/>
</dbReference>
<dbReference type="GO" id="GO:0042781">
    <property type="term" value="F:3'-tRNA processing endoribonuclease activity"/>
    <property type="evidence" value="ECO:0007669"/>
    <property type="project" value="TreeGrafter"/>
</dbReference>
<keyword evidence="4 6" id="KW-0378">Hydrolase</keyword>
<comment type="catalytic activity">
    <reaction evidence="6">
        <text>Endonucleolytic cleavage of RNA, removing 5'-extranucleotides from tRNA precursor.</text>
        <dbReference type="EC" id="3.1.26.5"/>
    </reaction>
</comment>
<keyword evidence="1 6" id="KW-0819">tRNA processing</keyword>
<dbReference type="Gene3D" id="3.30.230.10">
    <property type="match status" value="1"/>
</dbReference>
<evidence type="ECO:0000313" key="8">
    <source>
        <dbReference type="EMBL" id="KKW28913.1"/>
    </source>
</evidence>
<dbReference type="HAMAP" id="MF_00227">
    <property type="entry name" value="RNase_P"/>
    <property type="match status" value="1"/>
</dbReference>
<dbReference type="EMBL" id="LCRD01000058">
    <property type="protein sequence ID" value="KKW28913.1"/>
    <property type="molecule type" value="Genomic_DNA"/>
</dbReference>
<gene>
    <name evidence="6" type="primary">rnpA</name>
    <name evidence="8" type="ORF">UY72_C0058G0010</name>
</gene>
<comment type="similarity">
    <text evidence="6">Belongs to the RnpA family.</text>
</comment>
<dbReference type="Proteomes" id="UP000034846">
    <property type="component" value="Unassembled WGS sequence"/>
</dbReference>
<dbReference type="InterPro" id="IPR014721">
    <property type="entry name" value="Ribsml_uS5_D2-typ_fold_subgr"/>
</dbReference>